<dbReference type="PANTHER" id="PTHR45527:SF1">
    <property type="entry name" value="FATTY ACID SYNTHASE"/>
    <property type="match status" value="1"/>
</dbReference>
<feature type="transmembrane region" description="Helical" evidence="1">
    <location>
        <begin position="864"/>
        <end position="893"/>
    </location>
</feature>
<dbReference type="InterPro" id="IPR020845">
    <property type="entry name" value="AMP-binding_CS"/>
</dbReference>
<dbReference type="PANTHER" id="PTHR45527">
    <property type="entry name" value="NONRIBOSOMAL PEPTIDE SYNTHETASE"/>
    <property type="match status" value="1"/>
</dbReference>
<feature type="transmembrane region" description="Helical" evidence="1">
    <location>
        <begin position="549"/>
        <end position="568"/>
    </location>
</feature>
<feature type="transmembrane region" description="Helical" evidence="1">
    <location>
        <begin position="692"/>
        <end position="711"/>
    </location>
</feature>
<feature type="domain" description="AMP-dependent synthetase/ligase" evidence="2">
    <location>
        <begin position="25"/>
        <end position="362"/>
    </location>
</feature>
<name>A0ABP0PF63_9DINO</name>
<dbReference type="InterPro" id="IPR042099">
    <property type="entry name" value="ANL_N_sf"/>
</dbReference>
<dbReference type="EMBL" id="CAXAMM010035669">
    <property type="protein sequence ID" value="CAK9074667.1"/>
    <property type="molecule type" value="Genomic_DNA"/>
</dbReference>
<dbReference type="Proteomes" id="UP001642464">
    <property type="component" value="Unassembled WGS sequence"/>
</dbReference>
<dbReference type="SUPFAM" id="SSF56801">
    <property type="entry name" value="Acetyl-CoA synthetase-like"/>
    <property type="match status" value="1"/>
</dbReference>
<evidence type="ECO:0000313" key="4">
    <source>
        <dbReference type="Proteomes" id="UP001642464"/>
    </source>
</evidence>
<evidence type="ECO:0000256" key="1">
    <source>
        <dbReference type="SAM" id="Phobius"/>
    </source>
</evidence>
<evidence type="ECO:0000313" key="3">
    <source>
        <dbReference type="EMBL" id="CAK9074667.1"/>
    </source>
</evidence>
<feature type="transmembrane region" description="Helical" evidence="1">
    <location>
        <begin position="666"/>
        <end position="685"/>
    </location>
</feature>
<organism evidence="3 4">
    <name type="scientific">Durusdinium trenchii</name>
    <dbReference type="NCBI Taxonomy" id="1381693"/>
    <lineage>
        <taxon>Eukaryota</taxon>
        <taxon>Sar</taxon>
        <taxon>Alveolata</taxon>
        <taxon>Dinophyceae</taxon>
        <taxon>Suessiales</taxon>
        <taxon>Symbiodiniaceae</taxon>
        <taxon>Durusdinium</taxon>
    </lineage>
</organism>
<keyword evidence="1" id="KW-0472">Membrane</keyword>
<protein>
    <submittedName>
        <fullName evidence="3">Tyrocidine synthase 3 (Tyrocidine synthase III)</fullName>
    </submittedName>
</protein>
<comment type="caution">
    <text evidence="3">The sequence shown here is derived from an EMBL/GenBank/DDBJ whole genome shotgun (WGS) entry which is preliminary data.</text>
</comment>
<dbReference type="InterPro" id="IPR000873">
    <property type="entry name" value="AMP-dep_synth/lig_dom"/>
</dbReference>
<feature type="transmembrane region" description="Helical" evidence="1">
    <location>
        <begin position="900"/>
        <end position="920"/>
    </location>
</feature>
<sequence length="941" mass="104656">MVVSENSSSQFNSSVLCEIERQLPSELAVVQLVADDEALLLSYAQLLSWAEDIAKQIEASDLSRLRQGFLLVALLLDRSALCLAAILGSWKAGGAYVPVPKDAPFARQKFLCSQADMVLMEDDGSSNECRVHACTLFLSNSWRPTCQKVPRQQRQVPSADQMCMVIYTSGSTGQPKGVLCNHKCLWHSACCFAKDIGATCTTRLLWKTPYQWRTAEYEAFAALCFGGVLYIAPEGSQRNLPLLAQLTETYSISALTAVPSVLPSLMRHLGNCPALKHMAAVGEALPAEVCKLFLEKGPQLRNYYGLTETAMTSWLCSHIPHRSVAPVGQAQPEVQVSLLLEPGGKPVPEGEVYFSGILSQGYLNQPELTRERYHKVNSEICFQTGDFGMWRDGELEICGRKDAQVKLHGVRIELAEIESSLSTMCEGAAVVQALQDSQTLVAFVTGAQDNLRQSLSKTLPAYMIPVHFIHLKCLPRLENDKINRSALRDMTLGLQSRAQAEAQLEEDLALGDEKTECFSNDLLRFLDSLGFERLLSSRQARMQRLCDNLSVLAMTNVVLFHWFWCVLIEPRTYHFSGSQSNAVPMAKLQVSSWLLYTYRLATQDWAYGIFAFTTALMSPNNERFTGRDAAIFVLYFYTGCFPMIASHCLGPPWNDIVFHAETVQRWFLLALLIGKMVVVGGLHCGAGPILQLMPLLCIFLLVPSCFLDFYAAGGEYFLPTERWPECQSCLMTPKVALCCLLYVGFSHFGTACAELIHKIKAPEGALIFIAACMVSERARIAQAAIEGDSLVGPVHQLFVRFLGLLLIIIQTLALVSAGKPFASKRWHLRWPARYLLGSYLLNLNFLDVFGISPEVRRHLLEKEIAWMNLGPLACAVCIWASMLLPIAAFLILAAPILQTLLIAWPWQIASFALRAARVWWNLRMQTPKSQPLLNDQRGCNV</sequence>
<keyword evidence="1" id="KW-0812">Transmembrane</keyword>
<evidence type="ECO:0000259" key="2">
    <source>
        <dbReference type="Pfam" id="PF00501"/>
    </source>
</evidence>
<dbReference type="PROSITE" id="PS00455">
    <property type="entry name" value="AMP_BINDING"/>
    <property type="match status" value="1"/>
</dbReference>
<keyword evidence="1" id="KW-1133">Transmembrane helix</keyword>
<accession>A0ABP0PF63</accession>
<dbReference type="Gene3D" id="3.40.50.12780">
    <property type="entry name" value="N-terminal domain of ligase-like"/>
    <property type="match status" value="1"/>
</dbReference>
<reference evidence="3 4" key="1">
    <citation type="submission" date="2024-02" db="EMBL/GenBank/DDBJ databases">
        <authorList>
            <person name="Chen Y."/>
            <person name="Shah S."/>
            <person name="Dougan E. K."/>
            <person name="Thang M."/>
            <person name="Chan C."/>
        </authorList>
    </citation>
    <scope>NUCLEOTIDE SEQUENCE [LARGE SCALE GENOMIC DNA]</scope>
</reference>
<proteinExistence type="predicted"/>
<feature type="transmembrane region" description="Helical" evidence="1">
    <location>
        <begin position="629"/>
        <end position="646"/>
    </location>
</feature>
<dbReference type="Pfam" id="PF00501">
    <property type="entry name" value="AMP-binding"/>
    <property type="match status" value="1"/>
</dbReference>
<dbReference type="InterPro" id="IPR045851">
    <property type="entry name" value="AMP-bd_C_sf"/>
</dbReference>
<feature type="transmembrane region" description="Helical" evidence="1">
    <location>
        <begin position="797"/>
        <end position="822"/>
    </location>
</feature>
<gene>
    <name evidence="3" type="ORF">SCF082_LOCUS36319</name>
</gene>
<dbReference type="Gene3D" id="3.30.300.30">
    <property type="match status" value="1"/>
</dbReference>
<keyword evidence="4" id="KW-1185">Reference proteome</keyword>